<keyword evidence="6 8" id="KW-0472">Membrane</keyword>
<dbReference type="Pfam" id="PF07686">
    <property type="entry name" value="V-set"/>
    <property type="match status" value="1"/>
</dbReference>
<evidence type="ECO:0000256" key="5">
    <source>
        <dbReference type="ARBA" id="ARBA00022989"/>
    </source>
</evidence>
<feature type="domain" description="Ig-like" evidence="10">
    <location>
        <begin position="264"/>
        <end position="341"/>
    </location>
</feature>
<evidence type="ECO:0000256" key="6">
    <source>
        <dbReference type="ARBA" id="ARBA00023136"/>
    </source>
</evidence>
<keyword evidence="5 8" id="KW-1133">Transmembrane helix</keyword>
<organism evidence="11 12">
    <name type="scientific">Knipowitschia caucasica</name>
    <name type="common">Caucasian dwarf goby</name>
    <name type="synonym">Pomatoschistus caucasicus</name>
    <dbReference type="NCBI Taxonomy" id="637954"/>
    <lineage>
        <taxon>Eukaryota</taxon>
        <taxon>Metazoa</taxon>
        <taxon>Chordata</taxon>
        <taxon>Craniata</taxon>
        <taxon>Vertebrata</taxon>
        <taxon>Euteleostomi</taxon>
        <taxon>Actinopterygii</taxon>
        <taxon>Neopterygii</taxon>
        <taxon>Teleostei</taxon>
        <taxon>Neoteleostei</taxon>
        <taxon>Acanthomorphata</taxon>
        <taxon>Gobiaria</taxon>
        <taxon>Gobiiformes</taxon>
        <taxon>Gobioidei</taxon>
        <taxon>Gobiidae</taxon>
        <taxon>Gobiinae</taxon>
        <taxon>Knipowitschia</taxon>
    </lineage>
</organism>
<gene>
    <name evidence="11" type="ORF">KC01_LOCUS3327</name>
</gene>
<keyword evidence="7" id="KW-0325">Glycoprotein</keyword>
<dbReference type="SUPFAM" id="SSF48726">
    <property type="entry name" value="Immunoglobulin"/>
    <property type="match status" value="1"/>
</dbReference>
<dbReference type="PANTHER" id="PTHR32178:SF7">
    <property type="entry name" value="IG-LIKE V-TYPE DOMAIN-CONTAINING PROTEIN FAM187A"/>
    <property type="match status" value="1"/>
</dbReference>
<dbReference type="InterPro" id="IPR007110">
    <property type="entry name" value="Ig-like_dom"/>
</dbReference>
<dbReference type="PANTHER" id="PTHR32178">
    <property type="entry name" value="FAM187"/>
    <property type="match status" value="1"/>
</dbReference>
<dbReference type="InterPro" id="IPR039311">
    <property type="entry name" value="FAM187A/B"/>
</dbReference>
<dbReference type="InterPro" id="IPR013106">
    <property type="entry name" value="Ig_V-set"/>
</dbReference>
<comment type="subcellular location">
    <subcellularLocation>
        <location evidence="1">Membrane</location>
        <topology evidence="1">Single-pass type I membrane protein</topology>
    </subcellularLocation>
</comment>
<keyword evidence="3 8" id="KW-0812">Transmembrane</keyword>
<dbReference type="AlphaFoldDB" id="A0AAV2J454"/>
<evidence type="ECO:0000256" key="1">
    <source>
        <dbReference type="ARBA" id="ARBA00004479"/>
    </source>
</evidence>
<sequence>MHRSLSVLLLVVPLVWSYVAPENKEDVFAQTACPGFLTFKSAAYVSGTTVELPCLCKPKEVLSVVWYFAKHVSNSEQDEYQPVKVMAASSLPHRAEGETHFSIRLFSLLLFSSSSADSGLYVCGSKQRDFFYAYDLDIQEAHKITFTDSPKKRKPRQSDPASLYRTFTSFQPWSVCDRCGRSAEQVRVGLCYVLSSYLHVRYRGANQNVSSCGSKAVLKVFGPIENEGAVLEVRKCEEACPTQAPAPSKVASLMAFLGYGSSHPEVVTVYYLKHRAETALTMGCPGAKPTMAVAWDKEEAPILRTEHTAPPGGASPRISIDTGHHLVFNPVQTQDSGVYYCWLQGRRAAQIRLLVYSGLGQGHGHFQSVLSDPELLPAVQWMLRCWAWMTLAFIIVIVIKAGIEGVIEHQVKHQD</sequence>
<protein>
    <recommendedName>
        <fullName evidence="10">Ig-like domain-containing protein</fullName>
    </recommendedName>
</protein>
<evidence type="ECO:0000256" key="3">
    <source>
        <dbReference type="ARBA" id="ARBA00022692"/>
    </source>
</evidence>
<dbReference type="Gene3D" id="2.60.40.10">
    <property type="entry name" value="Immunoglobulins"/>
    <property type="match status" value="2"/>
</dbReference>
<feature type="chain" id="PRO_5043763435" description="Ig-like domain-containing protein" evidence="9">
    <location>
        <begin position="18"/>
        <end position="415"/>
    </location>
</feature>
<keyword evidence="4 9" id="KW-0732">Signal</keyword>
<evidence type="ECO:0000256" key="8">
    <source>
        <dbReference type="SAM" id="Phobius"/>
    </source>
</evidence>
<evidence type="ECO:0000256" key="2">
    <source>
        <dbReference type="ARBA" id="ARBA00008727"/>
    </source>
</evidence>
<dbReference type="InterPro" id="IPR036179">
    <property type="entry name" value="Ig-like_dom_sf"/>
</dbReference>
<proteinExistence type="inferred from homology"/>
<comment type="similarity">
    <text evidence="2">Belongs to the FAM187 family.</text>
</comment>
<dbReference type="Proteomes" id="UP001497482">
    <property type="component" value="Chromosome 10"/>
</dbReference>
<evidence type="ECO:0000313" key="11">
    <source>
        <dbReference type="EMBL" id="CAL1571176.1"/>
    </source>
</evidence>
<feature type="transmembrane region" description="Helical" evidence="8">
    <location>
        <begin position="381"/>
        <end position="403"/>
    </location>
</feature>
<evidence type="ECO:0000259" key="10">
    <source>
        <dbReference type="PROSITE" id="PS50835"/>
    </source>
</evidence>
<dbReference type="PROSITE" id="PS50835">
    <property type="entry name" value="IG_LIKE"/>
    <property type="match status" value="2"/>
</dbReference>
<feature type="domain" description="Ig-like" evidence="10">
    <location>
        <begin position="34"/>
        <end position="123"/>
    </location>
</feature>
<evidence type="ECO:0000256" key="4">
    <source>
        <dbReference type="ARBA" id="ARBA00022729"/>
    </source>
</evidence>
<keyword evidence="12" id="KW-1185">Reference proteome</keyword>
<feature type="signal peptide" evidence="9">
    <location>
        <begin position="1"/>
        <end position="17"/>
    </location>
</feature>
<evidence type="ECO:0000256" key="9">
    <source>
        <dbReference type="SAM" id="SignalP"/>
    </source>
</evidence>
<accession>A0AAV2J454</accession>
<reference evidence="11 12" key="1">
    <citation type="submission" date="2024-04" db="EMBL/GenBank/DDBJ databases">
        <authorList>
            <person name="Waldvogel A.-M."/>
            <person name="Schoenle A."/>
        </authorList>
    </citation>
    <scope>NUCLEOTIDE SEQUENCE [LARGE SCALE GENOMIC DNA]</scope>
</reference>
<name>A0AAV2J454_KNICA</name>
<evidence type="ECO:0000256" key="7">
    <source>
        <dbReference type="ARBA" id="ARBA00023180"/>
    </source>
</evidence>
<dbReference type="GO" id="GO:0016020">
    <property type="term" value="C:membrane"/>
    <property type="evidence" value="ECO:0007669"/>
    <property type="project" value="UniProtKB-SubCell"/>
</dbReference>
<dbReference type="InterPro" id="IPR013783">
    <property type="entry name" value="Ig-like_fold"/>
</dbReference>
<evidence type="ECO:0000313" key="12">
    <source>
        <dbReference type="Proteomes" id="UP001497482"/>
    </source>
</evidence>
<dbReference type="EMBL" id="OZ035832">
    <property type="protein sequence ID" value="CAL1571176.1"/>
    <property type="molecule type" value="Genomic_DNA"/>
</dbReference>